<dbReference type="Pfam" id="PF03813">
    <property type="entry name" value="Nrap"/>
    <property type="match status" value="1"/>
</dbReference>
<feature type="domain" description="Nrap protein" evidence="11">
    <location>
        <begin position="934"/>
        <end position="1126"/>
    </location>
</feature>
<feature type="domain" description="Nrap protein" evidence="7">
    <location>
        <begin position="222"/>
        <end position="365"/>
    </location>
</feature>
<name>A0AAF0F2G5_9BASI</name>
<dbReference type="Gene3D" id="3.30.70.3030">
    <property type="match status" value="1"/>
</dbReference>
<dbReference type="InterPro" id="IPR005554">
    <property type="entry name" value="NOL6/Upt22"/>
</dbReference>
<evidence type="ECO:0000259" key="12">
    <source>
        <dbReference type="Pfam" id="PF17407"/>
    </source>
</evidence>
<dbReference type="GO" id="GO:0032545">
    <property type="term" value="C:CURI complex"/>
    <property type="evidence" value="ECO:0007669"/>
    <property type="project" value="TreeGrafter"/>
</dbReference>
<dbReference type="InterPro" id="IPR035367">
    <property type="entry name" value="Nrap_D2"/>
</dbReference>
<keyword evidence="3 5" id="KW-0694">RNA-binding</keyword>
<dbReference type="InterPro" id="IPR035368">
    <property type="entry name" value="Nrap_D3"/>
</dbReference>
<dbReference type="Pfam" id="PF17405">
    <property type="entry name" value="Nrap_D4"/>
    <property type="match status" value="1"/>
</dbReference>
<feature type="domain" description="Nrap protein" evidence="8">
    <location>
        <begin position="370"/>
        <end position="544"/>
    </location>
</feature>
<evidence type="ECO:0000259" key="11">
    <source>
        <dbReference type="Pfam" id="PF17406"/>
    </source>
</evidence>
<dbReference type="GO" id="GO:0006364">
    <property type="term" value="P:rRNA processing"/>
    <property type="evidence" value="ECO:0007669"/>
    <property type="project" value="UniProtKB-KW"/>
</dbReference>
<keyword evidence="14" id="KW-1185">Reference proteome</keyword>
<keyword evidence="5" id="KW-0687">Ribonucleoprotein</keyword>
<dbReference type="Pfam" id="PF17404">
    <property type="entry name" value="Nrap_D3"/>
    <property type="match status" value="1"/>
</dbReference>
<dbReference type="Pfam" id="PF17403">
    <property type="entry name" value="Nrap_D2"/>
    <property type="match status" value="1"/>
</dbReference>
<feature type="compositionally biased region" description="Acidic residues" evidence="6">
    <location>
        <begin position="34"/>
        <end position="82"/>
    </location>
</feature>
<evidence type="ECO:0000256" key="4">
    <source>
        <dbReference type="ARBA" id="ARBA00023242"/>
    </source>
</evidence>
<evidence type="ECO:0000256" key="5">
    <source>
        <dbReference type="RuleBase" id="RU364032"/>
    </source>
</evidence>
<keyword evidence="5" id="KW-0698">rRNA processing</keyword>
<dbReference type="InterPro" id="IPR035370">
    <property type="entry name" value="Nrap_D5"/>
</dbReference>
<dbReference type="InterPro" id="IPR035369">
    <property type="entry name" value="Nrap_D4"/>
</dbReference>
<dbReference type="PANTHER" id="PTHR17972">
    <property type="entry name" value="NUCLEOLAR RNA-ASSOCIATED PROTEIN"/>
    <property type="match status" value="1"/>
</dbReference>
<feature type="domain" description="Nrap protein" evidence="9">
    <location>
        <begin position="562"/>
        <end position="701"/>
    </location>
</feature>
<reference evidence="13" key="1">
    <citation type="submission" date="2023-03" db="EMBL/GenBank/DDBJ databases">
        <title>Mating type loci evolution in Malassezia.</title>
        <authorList>
            <person name="Coelho M.A."/>
        </authorList>
    </citation>
    <scope>NUCLEOTIDE SEQUENCE</scope>
    <source>
        <strain evidence="13">CBS 9431</strain>
    </source>
</reference>
<feature type="domain" description="Nrap protein" evidence="10">
    <location>
        <begin position="731"/>
        <end position="931"/>
    </location>
</feature>
<dbReference type="GO" id="GO:0032040">
    <property type="term" value="C:small-subunit processome"/>
    <property type="evidence" value="ECO:0007669"/>
    <property type="project" value="TreeGrafter"/>
</dbReference>
<evidence type="ECO:0000256" key="3">
    <source>
        <dbReference type="ARBA" id="ARBA00022884"/>
    </source>
</evidence>
<dbReference type="GeneID" id="85225452"/>
<evidence type="ECO:0000313" key="13">
    <source>
        <dbReference type="EMBL" id="WFD38839.1"/>
    </source>
</evidence>
<evidence type="ECO:0000259" key="9">
    <source>
        <dbReference type="Pfam" id="PF17404"/>
    </source>
</evidence>
<dbReference type="InterPro" id="IPR035082">
    <property type="entry name" value="Nrap_D1"/>
</dbReference>
<protein>
    <recommendedName>
        <fullName evidence="5">U3 small nucleolar RNA-associated protein 22</fullName>
    </recommendedName>
</protein>
<sequence length="1270" mass="139360">MPSAKRKLAQLQGAKKSARTGAEAEEAPAAMPEPEADVDMNSDEDMEGGFEDVEDDDDVADLVEDEDEDEDEDKNEDEEVDEQERAAPSVPSHDSRFAVPSLDEIHGLKETSELYMNNVFKLQLDEMMRQVRPDFAHAQALEGALRRMQKIFDQMPTIAPLPLTEALAALERVAPGIAPPFAEPVPRPDAAYKFGFEKPSQLHLVGSWPLRTAARRPGELDVDVEVCMPAQLFQEKDTFNARYFHKRAYYLAVLAAALQNDDKLGMDVSFMDASHSGRSTCLVLRPRQASAKEFRKLKAVIRVHAAHEFGTFPVNRLAPNRNSLRGAAADAEQGAALAPTPQYNASVLSDSMRMSHLLFLHGTSEACAGFAEAVQLLKTWATQRGFGTLLLGAKSERYAGRQMVAGSENARFLLTMVLAHLLHGEEPSTGLRGRTLHTQRPKLSMGYSSYQLMRGVLDFLAKHPLATSPVFMRAQPRAGLVRTEHIPTTSFSASPRAFVDPSGCINLLASWPAASVDLLQQEAAQTLHMLNDAESDCFAALFLTPCTSPVARLDEAAIATLQTKSDDAVRRMDAGSARAYGIEHLLAVSAKALGTRAWGVAVTYGAEAAQWPLGESAPVPSRRVALGVRLNAEHAWRQVEHGPVPDDSVACAAFRAFWGEIAELRRFRDGRVLESVVWPITSLEERAALPRRVLRHALLRHGCVAKANKLQFVNDAFQGLLDVPADLAQRAYLKRPSELGFQPVQAAFENLSKELRAMDELPLSVIGIRPVGRALRSMSTFAPGALNVAELGSGVPDCASYLAVHDVLITMESSAQWPDDLAAIQEMKTALYERIAAVLQNKMPGASLRVVYDDDAQTGETIQDQTSLVIALPAGFAFKLRVHHDRDHLLLQRLVRGASGAHKRRAQQVLRRYEHRYVHAPAHHAALQALQDQHPALGPTVRLVERWFAAQMLSTHVAPEALELLVAAVFTSSVHAPPATAVAGFVRVLRLLRDWDAREVLLLVPLEAASRRAHEHRAARADEERQAPGTTPADLRHTTAFAPAIAVTSQERVAAEQAFRAQRARDPAIHHAAWCIASDLDASGSVWTHESPSATIADAVRQLAGRAVAMLETPIVQKESAMVLFTPSLHTYDFVVHLHPSVHTRYAEALRPNADAWLAEGKRAYKNLSSLRPSVYGSEMRPDWDPVQAYVALLHTLYPSVFRLFYDQHGGTAIGGIWEKAPLAPHPFKVMLGYSSTPVDKEVVLNSDAVLAEVARLGYGLVDRIQVNKH</sequence>
<evidence type="ECO:0000256" key="1">
    <source>
        <dbReference type="ARBA" id="ARBA00004604"/>
    </source>
</evidence>
<dbReference type="InterPro" id="IPR035371">
    <property type="entry name" value="Nrap_D6"/>
</dbReference>
<dbReference type="Gene3D" id="1.10.1410.10">
    <property type="match status" value="2"/>
</dbReference>
<dbReference type="Proteomes" id="UP001217754">
    <property type="component" value="Chromosome 2"/>
</dbReference>
<keyword evidence="5" id="KW-0690">Ribosome biogenesis</keyword>
<dbReference type="GO" id="GO:0034456">
    <property type="term" value="C:UTP-C complex"/>
    <property type="evidence" value="ECO:0007669"/>
    <property type="project" value="TreeGrafter"/>
</dbReference>
<comment type="similarity">
    <text evidence="2 5">Belongs to the NRAP family.</text>
</comment>
<evidence type="ECO:0000256" key="2">
    <source>
        <dbReference type="ARBA" id="ARBA00006674"/>
    </source>
</evidence>
<dbReference type="PANTHER" id="PTHR17972:SF0">
    <property type="entry name" value="NUCLEOLAR PROTEIN 6"/>
    <property type="match status" value="1"/>
</dbReference>
<proteinExistence type="inferred from homology"/>
<dbReference type="GO" id="GO:0003723">
    <property type="term" value="F:RNA binding"/>
    <property type="evidence" value="ECO:0007669"/>
    <property type="project" value="UniProtKB-KW"/>
</dbReference>
<keyword evidence="4 5" id="KW-0539">Nucleus</keyword>
<feature type="compositionally biased region" description="Basic and acidic residues" evidence="6">
    <location>
        <begin position="1015"/>
        <end position="1026"/>
    </location>
</feature>
<dbReference type="Pfam" id="PF17406">
    <property type="entry name" value="Nrap_D5"/>
    <property type="match status" value="1"/>
</dbReference>
<feature type="region of interest" description="Disordered" evidence="6">
    <location>
        <begin position="1015"/>
        <end position="1034"/>
    </location>
</feature>
<evidence type="ECO:0000313" key="14">
    <source>
        <dbReference type="Proteomes" id="UP001217754"/>
    </source>
</evidence>
<dbReference type="EMBL" id="CP119959">
    <property type="protein sequence ID" value="WFD38839.1"/>
    <property type="molecule type" value="Genomic_DNA"/>
</dbReference>
<feature type="domain" description="Nrap protein" evidence="12">
    <location>
        <begin position="1129"/>
        <end position="1265"/>
    </location>
</feature>
<gene>
    <name evidence="13" type="primary">UTP22</name>
    <name evidence="13" type="ORF">MJAP1_001803</name>
</gene>
<comment type="subcellular location">
    <subcellularLocation>
        <location evidence="1 5">Nucleus</location>
        <location evidence="1 5">Nucleolus</location>
    </subcellularLocation>
</comment>
<evidence type="ECO:0000259" key="7">
    <source>
        <dbReference type="Pfam" id="PF03813"/>
    </source>
</evidence>
<dbReference type="Pfam" id="PF17407">
    <property type="entry name" value="Nrap_D6"/>
    <property type="match status" value="1"/>
</dbReference>
<organism evidence="13 14">
    <name type="scientific">Malassezia japonica</name>
    <dbReference type="NCBI Taxonomy" id="223818"/>
    <lineage>
        <taxon>Eukaryota</taxon>
        <taxon>Fungi</taxon>
        <taxon>Dikarya</taxon>
        <taxon>Basidiomycota</taxon>
        <taxon>Ustilaginomycotina</taxon>
        <taxon>Malasseziomycetes</taxon>
        <taxon>Malasseziales</taxon>
        <taxon>Malasseziaceae</taxon>
        <taxon>Malassezia</taxon>
    </lineage>
</organism>
<evidence type="ECO:0000256" key="6">
    <source>
        <dbReference type="SAM" id="MobiDB-lite"/>
    </source>
</evidence>
<evidence type="ECO:0000259" key="8">
    <source>
        <dbReference type="Pfam" id="PF17403"/>
    </source>
</evidence>
<feature type="region of interest" description="Disordered" evidence="6">
    <location>
        <begin position="1"/>
        <end position="98"/>
    </location>
</feature>
<dbReference type="GO" id="GO:0006409">
    <property type="term" value="P:tRNA export from nucleus"/>
    <property type="evidence" value="ECO:0007669"/>
    <property type="project" value="TreeGrafter"/>
</dbReference>
<accession>A0AAF0F2G5</accession>
<evidence type="ECO:0000259" key="10">
    <source>
        <dbReference type="Pfam" id="PF17405"/>
    </source>
</evidence>
<dbReference type="AlphaFoldDB" id="A0AAF0F2G5"/>
<dbReference type="RefSeq" id="XP_060121736.1">
    <property type="nucleotide sequence ID" value="XM_060265753.1"/>
</dbReference>